<keyword evidence="2" id="KW-1185">Reference proteome</keyword>
<dbReference type="Proteomes" id="UP000625316">
    <property type="component" value="Unassembled WGS sequence"/>
</dbReference>
<evidence type="ECO:0000313" key="1">
    <source>
        <dbReference type="EMBL" id="MBE9032768.1"/>
    </source>
</evidence>
<comment type="caution">
    <text evidence="1">The sequence shown here is derived from an EMBL/GenBank/DDBJ whole genome shotgun (WGS) entry which is preliminary data.</text>
</comment>
<name>A0A928VS55_9CYAN</name>
<protein>
    <submittedName>
        <fullName evidence="1">Uncharacterized protein</fullName>
    </submittedName>
</protein>
<organism evidence="1 2">
    <name type="scientific">Romeriopsis navalis LEGE 11480</name>
    <dbReference type="NCBI Taxonomy" id="2777977"/>
    <lineage>
        <taxon>Bacteria</taxon>
        <taxon>Bacillati</taxon>
        <taxon>Cyanobacteriota</taxon>
        <taxon>Cyanophyceae</taxon>
        <taxon>Leptolyngbyales</taxon>
        <taxon>Leptolyngbyaceae</taxon>
        <taxon>Romeriopsis</taxon>
        <taxon>Romeriopsis navalis</taxon>
    </lineage>
</organism>
<evidence type="ECO:0000313" key="2">
    <source>
        <dbReference type="Proteomes" id="UP000625316"/>
    </source>
</evidence>
<sequence length="118" mass="14035">MENREEFAQSSLFDSWLEAAPFREYRGWYLRAFQDENGWTWDIIEPKSRGGSWFESAKVYPNKSKAMLEARRLIIQSTVCWEITQLLQELYADQSINLEEYRSMTTHLQETEAMSLHS</sequence>
<dbReference type="EMBL" id="JADEXQ010000124">
    <property type="protein sequence ID" value="MBE9032768.1"/>
    <property type="molecule type" value="Genomic_DNA"/>
</dbReference>
<dbReference type="RefSeq" id="WP_264327585.1">
    <property type="nucleotide sequence ID" value="NZ_JADEXQ010000124.1"/>
</dbReference>
<accession>A0A928VS55</accession>
<proteinExistence type="predicted"/>
<gene>
    <name evidence="1" type="ORF">IQ266_23815</name>
</gene>
<dbReference type="AlphaFoldDB" id="A0A928VS55"/>
<reference evidence="1" key="1">
    <citation type="submission" date="2020-10" db="EMBL/GenBank/DDBJ databases">
        <authorList>
            <person name="Castelo-Branco R."/>
            <person name="Eusebio N."/>
            <person name="Adriana R."/>
            <person name="Vieira A."/>
            <person name="Brugerolle De Fraissinette N."/>
            <person name="Rezende De Castro R."/>
            <person name="Schneider M.P."/>
            <person name="Vasconcelos V."/>
            <person name="Leao P.N."/>
        </authorList>
    </citation>
    <scope>NUCLEOTIDE SEQUENCE</scope>
    <source>
        <strain evidence="1">LEGE 11480</strain>
    </source>
</reference>